<feature type="domain" description="Methyl-accepting transducer" evidence="5">
    <location>
        <begin position="323"/>
        <end position="552"/>
    </location>
</feature>
<dbReference type="Pfam" id="PF00015">
    <property type="entry name" value="MCPsignal"/>
    <property type="match status" value="1"/>
</dbReference>
<evidence type="ECO:0000259" key="6">
    <source>
        <dbReference type="PROSITE" id="PS50885"/>
    </source>
</evidence>
<evidence type="ECO:0000256" key="1">
    <source>
        <dbReference type="ARBA" id="ARBA00022500"/>
    </source>
</evidence>
<feature type="region of interest" description="Disordered" evidence="3">
    <location>
        <begin position="572"/>
        <end position="601"/>
    </location>
</feature>
<comment type="similarity">
    <text evidence="2">Belongs to the methyl-accepting chemotaxis (MCP) protein family.</text>
</comment>
<evidence type="ECO:0000313" key="7">
    <source>
        <dbReference type="EMBL" id="MPM47803.1"/>
    </source>
</evidence>
<organism evidence="7">
    <name type="scientific">bioreactor metagenome</name>
    <dbReference type="NCBI Taxonomy" id="1076179"/>
    <lineage>
        <taxon>unclassified sequences</taxon>
        <taxon>metagenomes</taxon>
        <taxon>ecological metagenomes</taxon>
    </lineage>
</organism>
<dbReference type="Gene3D" id="1.10.287.950">
    <property type="entry name" value="Methyl-accepting chemotaxis protein"/>
    <property type="match status" value="1"/>
</dbReference>
<dbReference type="Pfam" id="PF17201">
    <property type="entry name" value="Cache_3-Cache_2"/>
    <property type="match status" value="1"/>
</dbReference>
<name>A0A645AAF4_9ZZZZ</name>
<dbReference type="InterPro" id="IPR033462">
    <property type="entry name" value="Cache_3-Cache_2"/>
</dbReference>
<feature type="domain" description="HAMP" evidence="6">
    <location>
        <begin position="218"/>
        <end position="270"/>
    </location>
</feature>
<dbReference type="InterPro" id="IPR003660">
    <property type="entry name" value="HAMP_dom"/>
</dbReference>
<comment type="caution">
    <text evidence="7">The sequence shown here is derived from an EMBL/GenBank/DDBJ whole genome shotgun (WGS) entry which is preliminary data.</text>
</comment>
<dbReference type="InterPro" id="IPR051310">
    <property type="entry name" value="MCP_chemotaxis"/>
</dbReference>
<protein>
    <recommendedName>
        <fullName evidence="8">Methyl-accepting chemotaxis protein IV</fullName>
    </recommendedName>
</protein>
<gene>
    <name evidence="7" type="ORF">SDC9_94521</name>
</gene>
<feature type="transmembrane region" description="Helical" evidence="4">
    <location>
        <begin position="198"/>
        <end position="220"/>
    </location>
</feature>
<dbReference type="InterPro" id="IPR029151">
    <property type="entry name" value="Sensor-like_sf"/>
</dbReference>
<dbReference type="SMART" id="SM00283">
    <property type="entry name" value="MA"/>
    <property type="match status" value="1"/>
</dbReference>
<dbReference type="SUPFAM" id="SSF103190">
    <property type="entry name" value="Sensory domain-like"/>
    <property type="match status" value="1"/>
</dbReference>
<keyword evidence="4" id="KW-0812">Transmembrane</keyword>
<dbReference type="GO" id="GO:0007165">
    <property type="term" value="P:signal transduction"/>
    <property type="evidence" value="ECO:0007669"/>
    <property type="project" value="InterPro"/>
</dbReference>
<keyword evidence="4" id="KW-0472">Membrane</keyword>
<keyword evidence="4" id="KW-1133">Transmembrane helix</keyword>
<dbReference type="CDD" id="cd06225">
    <property type="entry name" value="HAMP"/>
    <property type="match status" value="1"/>
</dbReference>
<dbReference type="SUPFAM" id="SSF58104">
    <property type="entry name" value="Methyl-accepting chemotaxis protein (MCP) signaling domain"/>
    <property type="match status" value="1"/>
</dbReference>
<keyword evidence="1" id="KW-0145">Chemotaxis</keyword>
<dbReference type="PROSITE" id="PS50885">
    <property type="entry name" value="HAMP"/>
    <property type="match status" value="1"/>
</dbReference>
<accession>A0A645AAF4</accession>
<dbReference type="EMBL" id="VSSQ01011826">
    <property type="protein sequence ID" value="MPM47803.1"/>
    <property type="molecule type" value="Genomic_DNA"/>
</dbReference>
<proteinExistence type="inferred from homology"/>
<evidence type="ECO:0000259" key="5">
    <source>
        <dbReference type="PROSITE" id="PS50111"/>
    </source>
</evidence>
<dbReference type="CDD" id="cd11386">
    <property type="entry name" value="MCP_signal"/>
    <property type="match status" value="1"/>
</dbReference>
<evidence type="ECO:0000256" key="3">
    <source>
        <dbReference type="SAM" id="MobiDB-lite"/>
    </source>
</evidence>
<reference evidence="7" key="1">
    <citation type="submission" date="2019-08" db="EMBL/GenBank/DDBJ databases">
        <authorList>
            <person name="Kucharzyk K."/>
            <person name="Murdoch R.W."/>
            <person name="Higgins S."/>
            <person name="Loffler F."/>
        </authorList>
    </citation>
    <scope>NUCLEOTIDE SEQUENCE</scope>
</reference>
<sequence>MKSLKTRLIVVILALVIASSASIGAIGVIESFRVTDSIVHTQVEGRLEGAANMLELYLQEQFGALSLNSAGELVGSNGKSIEGKYDYIDRLSQEVNVVATVFTKNGSSYTRTLTSIKDASGERAVGTELDTSGSAYQALTAGQSFFGEADILGSAYMTAYVPLQDSAGQNIGAYFVGVSMDSVNTILNDGLATAIRSMVILTVLVLLAVGVVTIFIGGGISKPVKKIAHAAQRIADGDFNVELSVHSRDEVGELAKAFNLTIRQLVNYQGYIDEVSDVLYHVANSDLRVQLHMEYAGQFKKLKDNMTALLENLNSTILRINESAQQVHSGAEQVSDGAQALSQGAAQQASSVEELSSSIAETADQIQRNAHNAQSAHEKADIAGKELQISTDQMQEMVSAMQNIITKSSEISKIIKVIDDIAFQTNILALNAAVEAARAGEAGKGFAVVADEVRNLAGKSAEAAKSTSALIEETIQAVNTGSEIVDQTAASLTRTAAVTAEAVSLIDKIAIASQEQAESTAQINKGVEQISAVVQNNAATAEESAAASEELTAQSVTMQDLISRFQLRDRDSVSAHSDSAPAETKTCAAPEDISTPIGGKY</sequence>
<dbReference type="InterPro" id="IPR004089">
    <property type="entry name" value="MCPsignal_dom"/>
</dbReference>
<dbReference type="Pfam" id="PF00672">
    <property type="entry name" value="HAMP"/>
    <property type="match status" value="1"/>
</dbReference>
<dbReference type="PROSITE" id="PS50111">
    <property type="entry name" value="CHEMOTAXIS_TRANSDUC_2"/>
    <property type="match status" value="1"/>
</dbReference>
<evidence type="ECO:0008006" key="8">
    <source>
        <dbReference type="Google" id="ProtNLM"/>
    </source>
</evidence>
<dbReference type="GO" id="GO:0006935">
    <property type="term" value="P:chemotaxis"/>
    <property type="evidence" value="ECO:0007669"/>
    <property type="project" value="UniProtKB-KW"/>
</dbReference>
<dbReference type="Gene3D" id="6.10.340.10">
    <property type="match status" value="1"/>
</dbReference>
<dbReference type="SMART" id="SM00304">
    <property type="entry name" value="HAMP"/>
    <property type="match status" value="1"/>
</dbReference>
<evidence type="ECO:0000256" key="4">
    <source>
        <dbReference type="SAM" id="Phobius"/>
    </source>
</evidence>
<dbReference type="PANTHER" id="PTHR43531">
    <property type="entry name" value="PROTEIN ICFG"/>
    <property type="match status" value="1"/>
</dbReference>
<dbReference type="PANTHER" id="PTHR43531:SF11">
    <property type="entry name" value="METHYL-ACCEPTING CHEMOTAXIS PROTEIN 3"/>
    <property type="match status" value="1"/>
</dbReference>
<dbReference type="AlphaFoldDB" id="A0A645AAF4"/>
<evidence type="ECO:0000256" key="2">
    <source>
        <dbReference type="ARBA" id="ARBA00029447"/>
    </source>
</evidence>
<dbReference type="GO" id="GO:0016020">
    <property type="term" value="C:membrane"/>
    <property type="evidence" value="ECO:0007669"/>
    <property type="project" value="InterPro"/>
</dbReference>